<dbReference type="InterPro" id="IPR027417">
    <property type="entry name" value="P-loop_NTPase"/>
</dbReference>
<keyword evidence="2" id="KW-1185">Reference proteome</keyword>
<sequence length="161" mass="17844">MKQMSFYDEQPAIEPEQGLYAVEDNAAELAVALQAPAQTATAPSAGNVTEIILSPEQAENFQMLLPMMTQLNQENRWLAWIDPPQSLLNRWQQQSGIIANQIMILRSTESKSTLDLTLQALSAGTCHAVIAWTNKLTKNDFRLLEAASAKGSSHGLVMRYR</sequence>
<dbReference type="InterPro" id="IPR004596">
    <property type="entry name" value="Cell_div_suppressor_SulA"/>
</dbReference>
<gene>
    <name evidence="1" type="ORF">NKI27_12165</name>
</gene>
<protein>
    <submittedName>
        <fullName evidence="1">SulA-like leucine-rich domain-containing protein</fullName>
    </submittedName>
</protein>
<dbReference type="SUPFAM" id="SSF52540">
    <property type="entry name" value="P-loop containing nucleoside triphosphate hydrolases"/>
    <property type="match status" value="1"/>
</dbReference>
<reference evidence="1" key="1">
    <citation type="submission" date="2022-06" db="EMBL/GenBank/DDBJ databases">
        <title>Alkalimarinus sp. nov., isolated from gut of a Alitta virens.</title>
        <authorList>
            <person name="Yang A.I."/>
            <person name="Shin N.-R."/>
        </authorList>
    </citation>
    <scope>NUCLEOTIDE SEQUENCE</scope>
    <source>
        <strain evidence="1">A2M4</strain>
    </source>
</reference>
<accession>A0ABY6MYH6</accession>
<dbReference type="RefSeq" id="WP_265046324.1">
    <property type="nucleotide sequence ID" value="NZ_CP100390.1"/>
</dbReference>
<dbReference type="Gene3D" id="3.40.50.300">
    <property type="entry name" value="P-loop containing nucleotide triphosphate hydrolases"/>
    <property type="match status" value="1"/>
</dbReference>
<dbReference type="Proteomes" id="UP001163739">
    <property type="component" value="Chromosome"/>
</dbReference>
<name>A0ABY6MYH6_9ALTE</name>
<dbReference type="Pfam" id="PF03846">
    <property type="entry name" value="SulA"/>
    <property type="match status" value="1"/>
</dbReference>
<proteinExistence type="predicted"/>
<organism evidence="1 2">
    <name type="scientific">Alkalimarinus alittae</name>
    <dbReference type="NCBI Taxonomy" id="2961619"/>
    <lineage>
        <taxon>Bacteria</taxon>
        <taxon>Pseudomonadati</taxon>
        <taxon>Pseudomonadota</taxon>
        <taxon>Gammaproteobacteria</taxon>
        <taxon>Alteromonadales</taxon>
        <taxon>Alteromonadaceae</taxon>
        <taxon>Alkalimarinus</taxon>
    </lineage>
</organism>
<evidence type="ECO:0000313" key="1">
    <source>
        <dbReference type="EMBL" id="UZE94832.1"/>
    </source>
</evidence>
<evidence type="ECO:0000313" key="2">
    <source>
        <dbReference type="Proteomes" id="UP001163739"/>
    </source>
</evidence>
<dbReference type="EMBL" id="CP100390">
    <property type="protein sequence ID" value="UZE94832.1"/>
    <property type="molecule type" value="Genomic_DNA"/>
</dbReference>